<dbReference type="GO" id="GO:0006355">
    <property type="term" value="P:regulation of DNA-templated transcription"/>
    <property type="evidence" value="ECO:0007669"/>
    <property type="project" value="TreeGrafter"/>
</dbReference>
<dbReference type="CDD" id="cd19821">
    <property type="entry name" value="Bbox1_BBX-like"/>
    <property type="match status" value="2"/>
</dbReference>
<gene>
    <name evidence="12" type="ORF">Nepgr_015769</name>
</gene>
<protein>
    <recommendedName>
        <fullName evidence="11">B box-type domain-containing protein</fullName>
    </recommendedName>
</protein>
<dbReference type="GO" id="GO:0005634">
    <property type="term" value="C:nucleus"/>
    <property type="evidence" value="ECO:0007669"/>
    <property type="project" value="UniProtKB-SubCell"/>
</dbReference>
<dbReference type="AlphaFoldDB" id="A0AAD3SMB4"/>
<dbReference type="InterPro" id="IPR000315">
    <property type="entry name" value="Znf_B-box"/>
</dbReference>
<comment type="caution">
    <text evidence="12">The sequence shown here is derived from an EMBL/GenBank/DDBJ whole genome shotgun (WGS) entry which is preliminary data.</text>
</comment>
<reference evidence="12" key="1">
    <citation type="submission" date="2023-05" db="EMBL/GenBank/DDBJ databases">
        <title>Nepenthes gracilis genome sequencing.</title>
        <authorList>
            <person name="Fukushima K."/>
        </authorList>
    </citation>
    <scope>NUCLEOTIDE SEQUENCE</scope>
    <source>
        <strain evidence="12">SING2019-196</strain>
    </source>
</reference>
<dbReference type="InterPro" id="IPR051979">
    <property type="entry name" value="B-box_zinc_finger"/>
</dbReference>
<dbReference type="GO" id="GO:0008270">
    <property type="term" value="F:zinc ion binding"/>
    <property type="evidence" value="ECO:0007669"/>
    <property type="project" value="UniProtKB-KW"/>
</dbReference>
<keyword evidence="2" id="KW-0479">Metal-binding</keyword>
<feature type="compositionally biased region" description="Basic and acidic residues" evidence="10">
    <location>
        <begin position="278"/>
        <end position="290"/>
    </location>
</feature>
<dbReference type="GO" id="GO:0000976">
    <property type="term" value="F:transcription cis-regulatory region binding"/>
    <property type="evidence" value="ECO:0007669"/>
    <property type="project" value="UniProtKB-ARBA"/>
</dbReference>
<evidence type="ECO:0000256" key="5">
    <source>
        <dbReference type="ARBA" id="ARBA00022833"/>
    </source>
</evidence>
<feature type="compositionally biased region" description="Polar residues" evidence="10">
    <location>
        <begin position="292"/>
        <end position="303"/>
    </location>
</feature>
<keyword evidence="13" id="KW-1185">Reference proteome</keyword>
<evidence type="ECO:0000313" key="12">
    <source>
        <dbReference type="EMBL" id="GMH13928.1"/>
    </source>
</evidence>
<dbReference type="Gene3D" id="3.30.160.60">
    <property type="entry name" value="Classic Zinc Finger"/>
    <property type="match status" value="1"/>
</dbReference>
<keyword evidence="5" id="KW-0862">Zinc</keyword>
<dbReference type="InterPro" id="IPR049808">
    <property type="entry name" value="CONSTANS-like_Bbox1"/>
</dbReference>
<keyword evidence="4 9" id="KW-0863">Zinc-finger</keyword>
<accession>A0AAD3SMB4</accession>
<keyword evidence="8" id="KW-0539">Nucleus</keyword>
<feature type="domain" description="B box-type" evidence="11">
    <location>
        <begin position="53"/>
        <end position="100"/>
    </location>
</feature>
<dbReference type="GO" id="GO:0009640">
    <property type="term" value="P:photomorphogenesis"/>
    <property type="evidence" value="ECO:0007669"/>
    <property type="project" value="TreeGrafter"/>
</dbReference>
<evidence type="ECO:0000256" key="10">
    <source>
        <dbReference type="SAM" id="MobiDB-lite"/>
    </source>
</evidence>
<keyword evidence="3" id="KW-0677">Repeat</keyword>
<name>A0AAD3SMB4_NEPGR</name>
<keyword evidence="7" id="KW-0804">Transcription</keyword>
<dbReference type="SMART" id="SM00336">
    <property type="entry name" value="BBOX"/>
    <property type="match status" value="2"/>
</dbReference>
<evidence type="ECO:0000256" key="6">
    <source>
        <dbReference type="ARBA" id="ARBA00023015"/>
    </source>
</evidence>
<proteinExistence type="predicted"/>
<keyword evidence="6" id="KW-0805">Transcription regulation</keyword>
<dbReference type="FunFam" id="3.30.160.60:FF:000856">
    <property type="entry name" value="B-box zinc finger protein 21"/>
    <property type="match status" value="1"/>
</dbReference>
<evidence type="ECO:0000256" key="9">
    <source>
        <dbReference type="PROSITE-ProRule" id="PRU00024"/>
    </source>
</evidence>
<comment type="subcellular location">
    <subcellularLocation>
        <location evidence="1">Nucleus</location>
    </subcellularLocation>
</comment>
<evidence type="ECO:0000256" key="8">
    <source>
        <dbReference type="ARBA" id="ARBA00023242"/>
    </source>
</evidence>
<evidence type="ECO:0000256" key="4">
    <source>
        <dbReference type="ARBA" id="ARBA00022771"/>
    </source>
</evidence>
<evidence type="ECO:0000256" key="2">
    <source>
        <dbReference type="ARBA" id="ARBA00022723"/>
    </source>
</evidence>
<feature type="region of interest" description="Disordered" evidence="10">
    <location>
        <begin position="268"/>
        <end position="310"/>
    </location>
</feature>
<dbReference type="PANTHER" id="PTHR31832">
    <property type="entry name" value="B-BOX ZINC FINGER PROTEIN 22"/>
    <property type="match status" value="1"/>
</dbReference>
<evidence type="ECO:0000259" key="11">
    <source>
        <dbReference type="PROSITE" id="PS50119"/>
    </source>
</evidence>
<dbReference type="PROSITE" id="PS50119">
    <property type="entry name" value="ZF_BBOX"/>
    <property type="match status" value="2"/>
</dbReference>
<evidence type="ECO:0000256" key="1">
    <source>
        <dbReference type="ARBA" id="ARBA00004123"/>
    </source>
</evidence>
<dbReference type="Pfam" id="PF00643">
    <property type="entry name" value="zf-B_box"/>
    <property type="match status" value="1"/>
</dbReference>
<organism evidence="12 13">
    <name type="scientific">Nepenthes gracilis</name>
    <name type="common">Slender pitcher plant</name>
    <dbReference type="NCBI Taxonomy" id="150966"/>
    <lineage>
        <taxon>Eukaryota</taxon>
        <taxon>Viridiplantae</taxon>
        <taxon>Streptophyta</taxon>
        <taxon>Embryophyta</taxon>
        <taxon>Tracheophyta</taxon>
        <taxon>Spermatophyta</taxon>
        <taxon>Magnoliopsida</taxon>
        <taxon>eudicotyledons</taxon>
        <taxon>Gunneridae</taxon>
        <taxon>Pentapetalae</taxon>
        <taxon>Caryophyllales</taxon>
        <taxon>Nepenthaceae</taxon>
        <taxon>Nepenthes</taxon>
    </lineage>
</organism>
<dbReference type="PANTHER" id="PTHR31832:SF52">
    <property type="entry name" value="B-BOX ZINC FINGER PROTEIN 21"/>
    <property type="match status" value="1"/>
</dbReference>
<dbReference type="EMBL" id="BSYO01000013">
    <property type="protein sequence ID" value="GMH13928.1"/>
    <property type="molecule type" value="Genomic_DNA"/>
</dbReference>
<evidence type="ECO:0000313" key="13">
    <source>
        <dbReference type="Proteomes" id="UP001279734"/>
    </source>
</evidence>
<dbReference type="Proteomes" id="UP001279734">
    <property type="component" value="Unassembled WGS sequence"/>
</dbReference>
<feature type="domain" description="B box-type" evidence="11">
    <location>
        <begin position="1"/>
        <end position="47"/>
    </location>
</feature>
<sequence length="310" mass="33379">MKIQCDVCGKEAASVFCSADEAALCCACDQRVHHANKLASKHQRLPFLVPFASGVPLCDICQERKALLFCQQDRAILCRDCDIPIHTENDHTQRHNRFLLTGIKLSPSSALSYSTTIDAAAAVKSATEVTASCHGCDPLPDFKRRPLTAKKPVLVSSAIATSCLNINPQTSNTGALHDMSNLLLNDGGGSTSSISEYLLETLPGWQVEDFLDSASAPFGVCKGGDDDDLLSLLDVGLDHPFSSLENSGVWVPQAPVVFHPTAYNSTTDELNGLGASEASRKDSRKWKDDSATVPQSCPQSVGSKRSRPFW</sequence>
<evidence type="ECO:0000256" key="3">
    <source>
        <dbReference type="ARBA" id="ARBA00022737"/>
    </source>
</evidence>
<evidence type="ECO:0000256" key="7">
    <source>
        <dbReference type="ARBA" id="ARBA00023163"/>
    </source>
</evidence>